<dbReference type="HOGENOM" id="CLU_000288_7_2_1"/>
<organism evidence="21">
    <name type="scientific">Caenorhabditis remanei</name>
    <name type="common">Caenorhabditis vulgaris</name>
    <dbReference type="NCBI Taxonomy" id="31234"/>
    <lineage>
        <taxon>Eukaryota</taxon>
        <taxon>Metazoa</taxon>
        <taxon>Ecdysozoa</taxon>
        <taxon>Nematoda</taxon>
        <taxon>Chromadorea</taxon>
        <taxon>Rhabditida</taxon>
        <taxon>Rhabditina</taxon>
        <taxon>Rhabditomorpha</taxon>
        <taxon>Rhabditoidea</taxon>
        <taxon>Rhabditidae</taxon>
        <taxon>Peloderinae</taxon>
        <taxon>Caenorhabditis</taxon>
    </lineage>
</organism>
<evidence type="ECO:0000256" key="12">
    <source>
        <dbReference type="ARBA" id="ARBA00051245"/>
    </source>
</evidence>
<evidence type="ECO:0000256" key="8">
    <source>
        <dbReference type="ARBA" id="ARBA00022840"/>
    </source>
</evidence>
<dbReference type="EMBL" id="DS268411">
    <property type="protein sequence ID" value="EFP02759.1"/>
    <property type="molecule type" value="Genomic_DNA"/>
</dbReference>
<feature type="compositionally biased region" description="Low complexity" evidence="17">
    <location>
        <begin position="36"/>
        <end position="59"/>
    </location>
</feature>
<evidence type="ECO:0000256" key="16">
    <source>
        <dbReference type="RuleBase" id="RU362096"/>
    </source>
</evidence>
<feature type="domain" description="Protein kinase" evidence="19">
    <location>
        <begin position="266"/>
        <end position="527"/>
    </location>
</feature>
<comment type="similarity">
    <text evidence="13">Belongs to the protein kinase superfamily. Tyr protein kinase family. Fes/fps subfamily.</text>
</comment>
<keyword evidence="3" id="KW-1003">Cell membrane</keyword>
<dbReference type="KEGG" id="crq:GCK72_001942"/>
<dbReference type="PROSITE" id="PS00107">
    <property type="entry name" value="PROTEIN_KINASE_ATP"/>
    <property type="match status" value="1"/>
</dbReference>
<keyword evidence="7 16" id="KW-0418">Kinase</keyword>
<comment type="catalytic activity">
    <reaction evidence="12 16">
        <text>L-tyrosyl-[protein] + ATP = O-phospho-L-tyrosyl-[protein] + ADP + H(+)</text>
        <dbReference type="Rhea" id="RHEA:10596"/>
        <dbReference type="Rhea" id="RHEA-COMP:10136"/>
        <dbReference type="Rhea" id="RHEA-COMP:20101"/>
        <dbReference type="ChEBI" id="CHEBI:15378"/>
        <dbReference type="ChEBI" id="CHEBI:30616"/>
        <dbReference type="ChEBI" id="CHEBI:46858"/>
        <dbReference type="ChEBI" id="CHEBI:61978"/>
        <dbReference type="ChEBI" id="CHEBI:456216"/>
        <dbReference type="EC" id="2.7.10.2"/>
    </reaction>
</comment>
<protein>
    <recommendedName>
        <fullName evidence="16">Tyrosine-protein kinase</fullName>
        <ecNumber evidence="16">2.7.10.2</ecNumber>
    </recommendedName>
</protein>
<dbReference type="SUPFAM" id="SSF55550">
    <property type="entry name" value="SH2 domain"/>
    <property type="match status" value="1"/>
</dbReference>
<dbReference type="CDD" id="cd10361">
    <property type="entry name" value="SH2_Fps_family"/>
    <property type="match status" value="1"/>
</dbReference>
<dbReference type="Pfam" id="PF07714">
    <property type="entry name" value="PK_Tyr_Ser-Thr"/>
    <property type="match status" value="1"/>
</dbReference>
<dbReference type="CDD" id="cd00192">
    <property type="entry name" value="PTKc"/>
    <property type="match status" value="1"/>
</dbReference>
<dbReference type="InterPro" id="IPR001245">
    <property type="entry name" value="Ser-Thr/Tyr_kinase_cat_dom"/>
</dbReference>
<feature type="compositionally biased region" description="Basic and acidic residues" evidence="17">
    <location>
        <begin position="65"/>
        <end position="92"/>
    </location>
</feature>
<dbReference type="Gene3D" id="3.30.505.10">
    <property type="entry name" value="SH2 domain"/>
    <property type="match status" value="1"/>
</dbReference>
<dbReference type="InterPro" id="IPR017441">
    <property type="entry name" value="Protein_kinase_ATP_BS"/>
</dbReference>
<reference evidence="20" key="1">
    <citation type="submission" date="2007-07" db="EMBL/GenBank/DDBJ databases">
        <title>PCAP assembly of the Caenorhabditis remanei genome.</title>
        <authorList>
            <consortium name="The Caenorhabditis remanei Sequencing Consortium"/>
            <person name="Wilson R.K."/>
        </authorList>
    </citation>
    <scope>NUCLEOTIDE SEQUENCE [LARGE SCALE GENOMIC DNA]</scope>
    <source>
        <strain evidence="20">PB4641</strain>
    </source>
</reference>
<gene>
    <name evidence="20" type="ORF">CRE_28467</name>
</gene>
<dbReference type="InterPro" id="IPR000719">
    <property type="entry name" value="Prot_kinase_dom"/>
</dbReference>
<evidence type="ECO:0000256" key="1">
    <source>
        <dbReference type="ARBA" id="ARBA00004202"/>
    </source>
</evidence>
<dbReference type="InParanoid" id="E3LML2"/>
<dbReference type="eggNOG" id="KOG0194">
    <property type="taxonomic scope" value="Eukaryota"/>
</dbReference>
<dbReference type="InterPro" id="IPR008266">
    <property type="entry name" value="Tyr_kinase_AS"/>
</dbReference>
<dbReference type="GO" id="GO:0004715">
    <property type="term" value="F:non-membrane spanning protein tyrosine kinase activity"/>
    <property type="evidence" value="ECO:0007669"/>
    <property type="project" value="UniProtKB-EC"/>
</dbReference>
<dbReference type="InterPro" id="IPR011009">
    <property type="entry name" value="Kinase-like_dom_sf"/>
</dbReference>
<keyword evidence="21" id="KW-1185">Reference proteome</keyword>
<dbReference type="Gene3D" id="1.10.510.10">
    <property type="entry name" value="Transferase(Phosphotransferase) domain 1"/>
    <property type="match status" value="1"/>
</dbReference>
<proteinExistence type="inferred from homology"/>
<sequence length="559" mass="62531">MGSKDNGSKEVFAQSLYAQSAPVGNAAKKDKEKDTNTGPKSSTTSSNSISRNPSSSPANTPLKAETLRIDDRGKEKEEKTTIDRGRERERQQETTQQATENSLQGKPPSDDKKKKKKKTKGRSASAELPDRDDFPILEKKLREFNFYHGFLPREDLQSTLQNPGDYLLRVSEVVEGETKVNREVILSLIPIVVLGKDEEDKKKCRNVCIKRVQQSNKFFCEITRTFESISDLITFYTKNTGACSAGTFQLKNPILQQPWEFMHSDVTVGEKLGEGAFGKVCSGTLKLKDGTSVEVAIKMTKVSAFLSKMKIKEMMNEARFIRNFNHKNVVRLYGVAHDEQPLYILLELVKGGSLLDHLKHAKAEGNPVSVGEKVRFCSGAAKGIDYLHRNNCIHRDIAARNCLLHDKEVKITDFGLSRTGPSYRIKTSCKVPVKWLAPETLSTLIFSYSTDVYSWGITCYEIFADGGEPYDGVSNATVKSDVMGLKFLPMPSNAPDAIKKYMASFILVDSTRRATMTMVVSEFERFISMSDCGSLETVGTKQKIFKVFKKKHEKQSKGD</sequence>
<evidence type="ECO:0000256" key="9">
    <source>
        <dbReference type="ARBA" id="ARBA00022999"/>
    </source>
</evidence>
<evidence type="ECO:0000256" key="13">
    <source>
        <dbReference type="ARBA" id="ARBA00061333"/>
    </source>
</evidence>
<evidence type="ECO:0000256" key="10">
    <source>
        <dbReference type="ARBA" id="ARBA00023136"/>
    </source>
</evidence>
<feature type="domain" description="SH2" evidence="18">
    <location>
        <begin position="146"/>
        <end position="254"/>
    </location>
</feature>
<evidence type="ECO:0000256" key="5">
    <source>
        <dbReference type="ARBA" id="ARBA00022679"/>
    </source>
</evidence>
<evidence type="ECO:0000256" key="15">
    <source>
        <dbReference type="PROSITE-ProRule" id="PRU10141"/>
    </source>
</evidence>
<dbReference type="InterPro" id="IPR000980">
    <property type="entry name" value="SH2"/>
</dbReference>
<dbReference type="CTD" id="9819205"/>
<dbReference type="PROSITE" id="PS50011">
    <property type="entry name" value="PROTEIN_KINASE_DOM"/>
    <property type="match status" value="1"/>
</dbReference>
<dbReference type="SMART" id="SM00219">
    <property type="entry name" value="TyrKc"/>
    <property type="match status" value="1"/>
</dbReference>
<dbReference type="RefSeq" id="XP_003114624.2">
    <property type="nucleotide sequence ID" value="XM_003114576.2"/>
</dbReference>
<dbReference type="FunFam" id="1.10.510.10:FF:001672">
    <property type="entry name" value="Tyrosine-protein kinase"/>
    <property type="match status" value="1"/>
</dbReference>
<dbReference type="PROSITE" id="PS00109">
    <property type="entry name" value="PROTEIN_KINASE_TYR"/>
    <property type="match status" value="1"/>
</dbReference>
<dbReference type="FunCoup" id="E3LML2">
    <property type="interactions" value="15"/>
</dbReference>
<dbReference type="GO" id="GO:0005737">
    <property type="term" value="C:cytoplasm"/>
    <property type="evidence" value="ECO:0007669"/>
    <property type="project" value="UniProtKB-SubCell"/>
</dbReference>
<keyword evidence="5 16" id="KW-0808">Transferase</keyword>
<evidence type="ECO:0000259" key="18">
    <source>
        <dbReference type="PROSITE" id="PS50001"/>
    </source>
</evidence>
<dbReference type="FunFam" id="3.30.200.20:FF:000194">
    <property type="entry name" value="protein-tyrosine kinase 2-beta isoform X1"/>
    <property type="match status" value="1"/>
</dbReference>
<dbReference type="OrthoDB" id="4062651at2759"/>
<dbReference type="GO" id="GO:0005524">
    <property type="term" value="F:ATP binding"/>
    <property type="evidence" value="ECO:0007669"/>
    <property type="project" value="UniProtKB-UniRule"/>
</dbReference>
<keyword evidence="4" id="KW-0963">Cytoplasm</keyword>
<dbReference type="InterPro" id="IPR020635">
    <property type="entry name" value="Tyr_kinase_cat_dom"/>
</dbReference>
<dbReference type="SUPFAM" id="SSF56112">
    <property type="entry name" value="Protein kinase-like (PK-like)"/>
    <property type="match status" value="1"/>
</dbReference>
<feature type="binding site" evidence="15">
    <location>
        <position position="298"/>
    </location>
    <ligand>
        <name>ATP</name>
        <dbReference type="ChEBI" id="CHEBI:30616"/>
    </ligand>
</feature>
<dbReference type="PRINTS" id="PR00109">
    <property type="entry name" value="TYRKINASE"/>
</dbReference>
<dbReference type="InterPro" id="IPR050198">
    <property type="entry name" value="Non-receptor_tyrosine_kinases"/>
</dbReference>
<feature type="region of interest" description="Disordered" evidence="17">
    <location>
        <begin position="1"/>
        <end position="131"/>
    </location>
</feature>
<dbReference type="InterPro" id="IPR036860">
    <property type="entry name" value="SH2_dom_sf"/>
</dbReference>
<evidence type="ECO:0000256" key="6">
    <source>
        <dbReference type="ARBA" id="ARBA00022741"/>
    </source>
</evidence>
<dbReference type="Gene3D" id="3.30.200.20">
    <property type="entry name" value="Phosphorylase Kinase, domain 1"/>
    <property type="match status" value="1"/>
</dbReference>
<keyword evidence="10" id="KW-0472">Membrane</keyword>
<keyword evidence="6 15" id="KW-0547">Nucleotide-binding</keyword>
<evidence type="ECO:0000313" key="21">
    <source>
        <dbReference type="Proteomes" id="UP000008281"/>
    </source>
</evidence>
<evidence type="ECO:0000256" key="4">
    <source>
        <dbReference type="ARBA" id="ARBA00022490"/>
    </source>
</evidence>
<evidence type="ECO:0000259" key="19">
    <source>
        <dbReference type="PROSITE" id="PS50011"/>
    </source>
</evidence>
<name>E3LML2_CAERE</name>
<dbReference type="GO" id="GO:0005886">
    <property type="term" value="C:plasma membrane"/>
    <property type="evidence" value="ECO:0007669"/>
    <property type="project" value="UniProtKB-SubCell"/>
</dbReference>
<evidence type="ECO:0000313" key="20">
    <source>
        <dbReference type="EMBL" id="EFP02759.1"/>
    </source>
</evidence>
<evidence type="ECO:0000256" key="7">
    <source>
        <dbReference type="ARBA" id="ARBA00022777"/>
    </source>
</evidence>
<accession>E3LML2</accession>
<dbReference type="STRING" id="31234.E3LML2"/>
<dbReference type="PANTHER" id="PTHR24418">
    <property type="entry name" value="TYROSINE-PROTEIN KINASE"/>
    <property type="match status" value="1"/>
</dbReference>
<evidence type="ECO:0000256" key="11">
    <source>
        <dbReference type="ARBA" id="ARBA00023137"/>
    </source>
</evidence>
<evidence type="ECO:0000256" key="2">
    <source>
        <dbReference type="ARBA" id="ARBA00004496"/>
    </source>
</evidence>
<keyword evidence="9 14" id="KW-0727">SH2 domain</keyword>
<evidence type="ECO:0000256" key="17">
    <source>
        <dbReference type="SAM" id="MobiDB-lite"/>
    </source>
</evidence>
<dbReference type="EC" id="2.7.10.2" evidence="16"/>
<dbReference type="OMA" id="RIKTSCK"/>
<keyword evidence="8 15" id="KW-0067">ATP-binding</keyword>
<dbReference type="SMART" id="SM00252">
    <property type="entry name" value="SH2"/>
    <property type="match status" value="1"/>
</dbReference>
<dbReference type="GeneID" id="9819205"/>
<comment type="subcellular location">
    <subcellularLocation>
        <location evidence="1">Cell membrane</location>
        <topology evidence="1">Peripheral membrane protein</topology>
    </subcellularLocation>
    <subcellularLocation>
        <location evidence="2">Cytoplasm</location>
    </subcellularLocation>
</comment>
<dbReference type="InterPro" id="IPR035849">
    <property type="entry name" value="Fes/Fps/Fer_SH2"/>
</dbReference>
<dbReference type="Proteomes" id="UP000008281">
    <property type="component" value="Unassembled WGS sequence"/>
</dbReference>
<evidence type="ECO:0000256" key="14">
    <source>
        <dbReference type="PROSITE-ProRule" id="PRU00191"/>
    </source>
</evidence>
<evidence type="ECO:0000256" key="3">
    <source>
        <dbReference type="ARBA" id="ARBA00022475"/>
    </source>
</evidence>
<dbReference type="PROSITE" id="PS50001">
    <property type="entry name" value="SH2"/>
    <property type="match status" value="1"/>
</dbReference>
<keyword evidence="11 16" id="KW-0829">Tyrosine-protein kinase</keyword>
<dbReference type="AlphaFoldDB" id="E3LML2"/>